<keyword evidence="4 5" id="KW-0472">Membrane</keyword>
<name>A0A5C7AS41_9BACT</name>
<evidence type="ECO:0000313" key="7">
    <source>
        <dbReference type="EMBL" id="TXE11197.1"/>
    </source>
</evidence>
<evidence type="ECO:0000256" key="2">
    <source>
        <dbReference type="ARBA" id="ARBA00022692"/>
    </source>
</evidence>
<dbReference type="GO" id="GO:0016020">
    <property type="term" value="C:membrane"/>
    <property type="evidence" value="ECO:0007669"/>
    <property type="project" value="UniProtKB-SubCell"/>
</dbReference>
<organism evidence="7 8">
    <name type="scientific">Algoriphagus aquimarinus</name>
    <dbReference type="NCBI Taxonomy" id="237018"/>
    <lineage>
        <taxon>Bacteria</taxon>
        <taxon>Pseudomonadati</taxon>
        <taxon>Bacteroidota</taxon>
        <taxon>Cytophagia</taxon>
        <taxon>Cytophagales</taxon>
        <taxon>Cyclobacteriaceae</taxon>
        <taxon>Algoriphagus</taxon>
    </lineage>
</organism>
<gene>
    <name evidence="7" type="ORF">ESV85_11665</name>
</gene>
<reference evidence="7 8" key="1">
    <citation type="submission" date="2019-08" db="EMBL/GenBank/DDBJ databases">
        <title>Genomes sequence of Algoriphagus aquimarinus ACAM450.</title>
        <authorList>
            <person name="Bowman J.P."/>
        </authorList>
    </citation>
    <scope>NUCLEOTIDE SEQUENCE [LARGE SCALE GENOMIC DNA]</scope>
    <source>
        <strain evidence="7 8">ACAM 450</strain>
    </source>
</reference>
<dbReference type="InterPro" id="IPR013130">
    <property type="entry name" value="Fe3_Rdtase_TM_dom"/>
</dbReference>
<dbReference type="Pfam" id="PF01794">
    <property type="entry name" value="Ferric_reduct"/>
    <property type="match status" value="1"/>
</dbReference>
<dbReference type="EMBL" id="VORW01000006">
    <property type="protein sequence ID" value="TXE11197.1"/>
    <property type="molecule type" value="Genomic_DNA"/>
</dbReference>
<feature type="transmembrane region" description="Helical" evidence="5">
    <location>
        <begin position="163"/>
        <end position="181"/>
    </location>
</feature>
<feature type="transmembrane region" description="Helical" evidence="5">
    <location>
        <begin position="80"/>
        <end position="100"/>
    </location>
</feature>
<comment type="subcellular location">
    <subcellularLocation>
        <location evidence="1">Membrane</location>
        <topology evidence="1">Multi-pass membrane protein</topology>
    </subcellularLocation>
</comment>
<feature type="transmembrane region" description="Helical" evidence="5">
    <location>
        <begin position="37"/>
        <end position="59"/>
    </location>
</feature>
<keyword evidence="2 5" id="KW-0812">Transmembrane</keyword>
<evidence type="ECO:0000256" key="5">
    <source>
        <dbReference type="SAM" id="Phobius"/>
    </source>
</evidence>
<comment type="caution">
    <text evidence="7">The sequence shown here is derived from an EMBL/GenBank/DDBJ whole genome shotgun (WGS) entry which is preliminary data.</text>
</comment>
<feature type="domain" description="Ferric oxidoreductase" evidence="6">
    <location>
        <begin position="46"/>
        <end position="171"/>
    </location>
</feature>
<evidence type="ECO:0000259" key="6">
    <source>
        <dbReference type="Pfam" id="PF01794"/>
    </source>
</evidence>
<dbReference type="RefSeq" id="WP_146917772.1">
    <property type="nucleotide sequence ID" value="NZ_VORW01000006.1"/>
</dbReference>
<feature type="transmembrane region" description="Helical" evidence="5">
    <location>
        <begin position="187"/>
        <end position="209"/>
    </location>
</feature>
<feature type="transmembrane region" description="Helical" evidence="5">
    <location>
        <begin position="125"/>
        <end position="143"/>
    </location>
</feature>
<protein>
    <recommendedName>
        <fullName evidence="6">Ferric oxidoreductase domain-containing protein</fullName>
    </recommendedName>
</protein>
<evidence type="ECO:0000256" key="1">
    <source>
        <dbReference type="ARBA" id="ARBA00004141"/>
    </source>
</evidence>
<dbReference type="Proteomes" id="UP000321935">
    <property type="component" value="Unassembled WGS sequence"/>
</dbReference>
<feature type="transmembrane region" description="Helical" evidence="5">
    <location>
        <begin position="12"/>
        <end position="31"/>
    </location>
</feature>
<evidence type="ECO:0000256" key="3">
    <source>
        <dbReference type="ARBA" id="ARBA00022989"/>
    </source>
</evidence>
<keyword evidence="3 5" id="KW-1133">Transmembrane helix</keyword>
<evidence type="ECO:0000313" key="8">
    <source>
        <dbReference type="Proteomes" id="UP000321935"/>
    </source>
</evidence>
<evidence type="ECO:0000256" key="4">
    <source>
        <dbReference type="ARBA" id="ARBA00023136"/>
    </source>
</evidence>
<proteinExistence type="predicted"/>
<dbReference type="OrthoDB" id="120099at2"/>
<accession>A0A5C7AS41</accession>
<sequence>MKKNIVTRLKIHYLPMFALSVTFCIIFYLFWKPTLPIVPFITYTSGYLSICLLAVSLILGPINLMLKLKNPISTNIRRDIGIFGGLLGLIHSVVGLFMHFTGRPWLYFVEEVEKGFAIRKGNFGLANYTGLLGAFILILLLVISNDYFLRKLKAAKWKNLQRFTYLMFVLVIAHSIFYRLNADKVDLIIYLYLPIFLTILAFQLIGIWLKTRKNV</sequence>
<dbReference type="AlphaFoldDB" id="A0A5C7AS41"/>